<reference evidence="1 2" key="1">
    <citation type="submission" date="2024-02" db="EMBL/GenBank/DDBJ databases">
        <authorList>
            <person name="Saticioglu I.B."/>
        </authorList>
    </citation>
    <scope>NUCLEOTIDE SEQUENCE [LARGE SCALE GENOMIC DNA]</scope>
    <source>
        <strain evidence="1 2">Mu-80</strain>
    </source>
</reference>
<proteinExistence type="predicted"/>
<comment type="caution">
    <text evidence="1">The sequence shown here is derived from an EMBL/GenBank/DDBJ whole genome shotgun (WGS) entry which is preliminary data.</text>
</comment>
<dbReference type="RefSeq" id="WP_337333417.1">
    <property type="nucleotide sequence ID" value="NZ_JBBDGM010000018.1"/>
</dbReference>
<keyword evidence="2" id="KW-1185">Reference proteome</keyword>
<protein>
    <submittedName>
        <fullName evidence="1">Uncharacterized protein</fullName>
    </submittedName>
</protein>
<accession>A0ABU8LHK2</accession>
<sequence>MTEQTEGIGRLQDAMRSLDPAAFTSLHVLDRLPHVFETREQYIAWKSVLGRSIDVDPLCIVVVGSGAVGFSLSPREEKRFHAFHDESDIDVAVISPTHFDEAWRNLRAMRGDAARELRDHWRHHRTSLIFDGTIATDAVLSHLSFGPKWMAALGRMARVNPTRDRDVKARIYRDFDSLREYQQRGVDRLRSELISD</sequence>
<dbReference type="EMBL" id="JBBDGM010000018">
    <property type="protein sequence ID" value="MEJ1089772.1"/>
    <property type="molecule type" value="Genomic_DNA"/>
</dbReference>
<name>A0ABU8LHK2_9MICO</name>
<evidence type="ECO:0000313" key="2">
    <source>
        <dbReference type="Proteomes" id="UP001371224"/>
    </source>
</evidence>
<dbReference type="Proteomes" id="UP001371224">
    <property type="component" value="Unassembled WGS sequence"/>
</dbReference>
<organism evidence="1 2">
    <name type="scientific">Microbacterium bandirmense</name>
    <dbReference type="NCBI Taxonomy" id="3122050"/>
    <lineage>
        <taxon>Bacteria</taxon>
        <taxon>Bacillati</taxon>
        <taxon>Actinomycetota</taxon>
        <taxon>Actinomycetes</taxon>
        <taxon>Micrococcales</taxon>
        <taxon>Microbacteriaceae</taxon>
        <taxon>Microbacterium</taxon>
    </lineage>
</organism>
<gene>
    <name evidence="1" type="ORF">WDU99_15760</name>
</gene>
<evidence type="ECO:0000313" key="1">
    <source>
        <dbReference type="EMBL" id="MEJ1089772.1"/>
    </source>
</evidence>